<dbReference type="AlphaFoldDB" id="A0A0G4QGU5"/>
<evidence type="ECO:0000313" key="1">
    <source>
        <dbReference type="EMBL" id="CRL65237.1"/>
    </source>
</evidence>
<name>A0A0G4QGU5_9GAMM</name>
<protein>
    <submittedName>
        <fullName evidence="1">Uncharacterized protein</fullName>
    </submittedName>
</protein>
<organism evidence="1 2">
    <name type="scientific">Proteus penneri</name>
    <dbReference type="NCBI Taxonomy" id="102862"/>
    <lineage>
        <taxon>Bacteria</taxon>
        <taxon>Pseudomonadati</taxon>
        <taxon>Pseudomonadota</taxon>
        <taxon>Gammaproteobacteria</taxon>
        <taxon>Enterobacterales</taxon>
        <taxon>Morganellaceae</taxon>
        <taxon>Proteus</taxon>
    </lineage>
</organism>
<gene>
    <name evidence="1" type="ORF">BN1804_03397</name>
</gene>
<evidence type="ECO:0000313" key="2">
    <source>
        <dbReference type="Proteomes" id="UP000183920"/>
    </source>
</evidence>
<dbReference type="RefSeq" id="WP_072065076.1">
    <property type="nucleotide sequence ID" value="NZ_CVRY01000008.1"/>
</dbReference>
<accession>A0A0G4QGU5</accession>
<proteinExistence type="predicted"/>
<reference evidence="2" key="1">
    <citation type="submission" date="2015-06" db="EMBL/GenBank/DDBJ databases">
        <authorList>
            <person name="Urmite Genomes"/>
        </authorList>
    </citation>
    <scope>NUCLEOTIDE SEQUENCE [LARGE SCALE GENOMIC DNA]</scope>
    <source>
        <strain evidence="2">CSUR P1867</strain>
    </source>
</reference>
<dbReference type="EMBL" id="CVRY01000008">
    <property type="protein sequence ID" value="CRL65237.1"/>
    <property type="molecule type" value="Genomic_DNA"/>
</dbReference>
<sequence>MMNNTKLKESACDELLYATSILNLIINDNVIPSDNMFNAIESAVANIERAKESVSSINTDKSPKPIGEIKINNKDTIETAVGCILNTLETAINLKVAEESSHIKNYGIQITNLIQSAKLNLETVYEKVSFTEAQ</sequence>
<dbReference type="Proteomes" id="UP000183920">
    <property type="component" value="Unassembled WGS sequence"/>
</dbReference>